<dbReference type="AlphaFoldDB" id="A0A381ZXG6"/>
<dbReference type="Pfam" id="PF00400">
    <property type="entry name" value="WD40"/>
    <property type="match status" value="4"/>
</dbReference>
<evidence type="ECO:0000256" key="1">
    <source>
        <dbReference type="ARBA" id="ARBA00022574"/>
    </source>
</evidence>
<dbReference type="InterPro" id="IPR036322">
    <property type="entry name" value="WD40_repeat_dom_sf"/>
</dbReference>
<dbReference type="InterPro" id="IPR001680">
    <property type="entry name" value="WD40_rpt"/>
</dbReference>
<dbReference type="SMART" id="SM00320">
    <property type="entry name" value="WD40"/>
    <property type="match status" value="6"/>
</dbReference>
<dbReference type="Gene3D" id="2.130.10.10">
    <property type="entry name" value="YVTN repeat-like/Quinoprotein amine dehydrogenase"/>
    <property type="match status" value="2"/>
</dbReference>
<dbReference type="InterPro" id="IPR019775">
    <property type="entry name" value="WD40_repeat_CS"/>
</dbReference>
<evidence type="ECO:0000256" key="2">
    <source>
        <dbReference type="ARBA" id="ARBA00022737"/>
    </source>
</evidence>
<dbReference type="SUPFAM" id="SSF50978">
    <property type="entry name" value="WD40 repeat-like"/>
    <property type="match status" value="1"/>
</dbReference>
<reference evidence="3" key="1">
    <citation type="submission" date="2018-05" db="EMBL/GenBank/DDBJ databases">
        <authorList>
            <person name="Lanie J.A."/>
            <person name="Ng W.-L."/>
            <person name="Kazmierczak K.M."/>
            <person name="Andrzejewski T.M."/>
            <person name="Davidsen T.M."/>
            <person name="Wayne K.J."/>
            <person name="Tettelin H."/>
            <person name="Glass J.I."/>
            <person name="Rusch D."/>
            <person name="Podicherti R."/>
            <person name="Tsui H.-C.T."/>
            <person name="Winkler M.E."/>
        </authorList>
    </citation>
    <scope>NUCLEOTIDE SEQUENCE</scope>
</reference>
<protein>
    <submittedName>
        <fullName evidence="3">Uncharacterized protein</fullName>
    </submittedName>
</protein>
<keyword evidence="1" id="KW-0853">WD repeat</keyword>
<dbReference type="InterPro" id="IPR015943">
    <property type="entry name" value="WD40/YVTN_repeat-like_dom_sf"/>
</dbReference>
<dbReference type="InterPro" id="IPR020472">
    <property type="entry name" value="WD40_PAC1"/>
</dbReference>
<evidence type="ECO:0000313" key="3">
    <source>
        <dbReference type="EMBL" id="SVA93956.1"/>
    </source>
</evidence>
<dbReference type="EMBL" id="UINC01023057">
    <property type="protein sequence ID" value="SVA93956.1"/>
    <property type="molecule type" value="Genomic_DNA"/>
</dbReference>
<sequence>VNARFIFFTSIGLSLCLTASPAGAGDPPITSLAFAPDGKSIAACSQAGLRIYSWPELKPGRKIDTSALNLHDVAFSPGGDRIAVGGGIPAEEGTVEIFSWPGGKPLHVLNDHKDSVMGIAWLSGSSLASGSLDHSVVLWDTDTGSPLKRLKGHSRGVSSLCFLGKLLVSAGIDQSLRVWNLETGKLVHSLDNHTLPVHDLALRPGVDGLPLVASVSDDRTVRLWQPTIGRMVRFARLKTRPLAVGWLPGGSRIVAACTDGKLRLVDPLEVKVTKTLPAGVGWTYSLAVHPLGGSVAAGSSDGRIRRIPIDTAKK</sequence>
<gene>
    <name evidence="3" type="ORF">METZ01_LOCUS146810</name>
</gene>
<keyword evidence="2" id="KW-0677">Repeat</keyword>
<accession>A0A381ZXG6</accession>
<dbReference type="CDD" id="cd00200">
    <property type="entry name" value="WD40"/>
    <property type="match status" value="1"/>
</dbReference>
<feature type="non-terminal residue" evidence="3">
    <location>
        <position position="1"/>
    </location>
</feature>
<dbReference type="PROSITE" id="PS00678">
    <property type="entry name" value="WD_REPEATS_1"/>
    <property type="match status" value="2"/>
</dbReference>
<dbReference type="PRINTS" id="PR00320">
    <property type="entry name" value="GPROTEINBRPT"/>
</dbReference>
<dbReference type="PROSITE" id="PS50082">
    <property type="entry name" value="WD_REPEATS_2"/>
    <property type="match status" value="3"/>
</dbReference>
<proteinExistence type="predicted"/>
<organism evidence="3">
    <name type="scientific">marine metagenome</name>
    <dbReference type="NCBI Taxonomy" id="408172"/>
    <lineage>
        <taxon>unclassified sequences</taxon>
        <taxon>metagenomes</taxon>
        <taxon>ecological metagenomes</taxon>
    </lineage>
</organism>
<name>A0A381ZXG6_9ZZZZ</name>
<dbReference type="PANTHER" id="PTHR19848:SF8">
    <property type="entry name" value="F-BOX AND WD REPEAT DOMAIN CONTAINING 7"/>
    <property type="match status" value="1"/>
</dbReference>
<dbReference type="PROSITE" id="PS50294">
    <property type="entry name" value="WD_REPEATS_REGION"/>
    <property type="match status" value="2"/>
</dbReference>
<dbReference type="PANTHER" id="PTHR19848">
    <property type="entry name" value="WD40 REPEAT PROTEIN"/>
    <property type="match status" value="1"/>
</dbReference>